<name>A0ACC0VIY4_9STRA</name>
<proteinExistence type="predicted"/>
<dbReference type="Proteomes" id="UP001163321">
    <property type="component" value="Chromosome 8"/>
</dbReference>
<sequence>MGPRRRALQCWAERLRGELLRSKYNRLQKKADDKKRIVRDTKKVQKIIEKRSAVFVACQTPGELDDEKELLMLDCAELVEPTLPAVWEDVAAEYNSKRADGILEKTSRALNAHFARLARHKKPTGNPDCPQAVQQAKSLRRSLLAKEEAQSVSNDAGLELGIETEEGDAEDNEEDGEEESEVDEMLDADSGNNDGEAEVSYSESSNSGGGSCVEGVEGVYGHSSYHNIITQVRTDNDQVDEMELVARGVRRTADPPASADAVRVADDERLIEDPVMPGLTALPVQVGCNVSRNSGRPSRKGTPQPKSVTTTTPAAPRQGGLTSTTTLKNYATFTSNSARTRNRIGLAAEETTASAKQLGSVAVGMVTSQEERWVTEMNERRLIREEAARREDRRRKEERKKERLRRRDERRKRRAERHEDRRESQRHEAMMMSMMTIMASAQGLSIPSGEMAKRKRNKSKTTKDQSEGVGESSTKDV</sequence>
<keyword evidence="2" id="KW-1185">Reference proteome</keyword>
<accession>A0ACC0VIY4</accession>
<gene>
    <name evidence="1" type="ORF">PsorP6_016564</name>
</gene>
<dbReference type="EMBL" id="CM047587">
    <property type="protein sequence ID" value="KAI9906412.1"/>
    <property type="molecule type" value="Genomic_DNA"/>
</dbReference>
<evidence type="ECO:0000313" key="2">
    <source>
        <dbReference type="Proteomes" id="UP001163321"/>
    </source>
</evidence>
<comment type="caution">
    <text evidence="1">The sequence shown here is derived from an EMBL/GenBank/DDBJ whole genome shotgun (WGS) entry which is preliminary data.</text>
</comment>
<evidence type="ECO:0000313" key="1">
    <source>
        <dbReference type="EMBL" id="KAI9906412.1"/>
    </source>
</evidence>
<reference evidence="1 2" key="1">
    <citation type="journal article" date="2022" name="bioRxiv">
        <title>The genome of the oomycete Peronosclerospora sorghi, a cosmopolitan pathogen of maize and sorghum, is inflated with dispersed pseudogenes.</title>
        <authorList>
            <person name="Fletcher K."/>
            <person name="Martin F."/>
            <person name="Isakeit T."/>
            <person name="Cavanaugh K."/>
            <person name="Magill C."/>
            <person name="Michelmore R."/>
        </authorList>
    </citation>
    <scope>NUCLEOTIDE SEQUENCE [LARGE SCALE GENOMIC DNA]</scope>
    <source>
        <strain evidence="1">P6</strain>
    </source>
</reference>
<protein>
    <submittedName>
        <fullName evidence="1">Uncharacterized protein</fullName>
    </submittedName>
</protein>
<organism evidence="1 2">
    <name type="scientific">Peronosclerospora sorghi</name>
    <dbReference type="NCBI Taxonomy" id="230839"/>
    <lineage>
        <taxon>Eukaryota</taxon>
        <taxon>Sar</taxon>
        <taxon>Stramenopiles</taxon>
        <taxon>Oomycota</taxon>
        <taxon>Peronosporomycetes</taxon>
        <taxon>Peronosporales</taxon>
        <taxon>Peronosporaceae</taxon>
        <taxon>Peronosclerospora</taxon>
    </lineage>
</organism>